<feature type="domain" description="AMP-binding enzyme C-terminal" evidence="5">
    <location>
        <begin position="445"/>
        <end position="522"/>
    </location>
</feature>
<comment type="similarity">
    <text evidence="1">Belongs to the ATP-dependent AMP-binding enzyme family.</text>
</comment>
<feature type="domain" description="AMP-dependent synthetase/ligase" evidence="4">
    <location>
        <begin position="15"/>
        <end position="393"/>
    </location>
</feature>
<dbReference type="InterPro" id="IPR045851">
    <property type="entry name" value="AMP-bd_C_sf"/>
</dbReference>
<dbReference type="STRING" id="1227496.C489_05018"/>
<feature type="region of interest" description="Disordered" evidence="3">
    <location>
        <begin position="136"/>
        <end position="183"/>
    </location>
</feature>
<evidence type="ECO:0000313" key="7">
    <source>
        <dbReference type="Proteomes" id="UP000011632"/>
    </source>
</evidence>
<dbReference type="Pfam" id="PF13193">
    <property type="entry name" value="AMP-binding_C"/>
    <property type="match status" value="1"/>
</dbReference>
<dbReference type="PATRIC" id="fig|1227496.3.peg.1009"/>
<dbReference type="Gene3D" id="3.40.50.12780">
    <property type="entry name" value="N-terminal domain of ligase-like"/>
    <property type="match status" value="1"/>
</dbReference>
<evidence type="ECO:0000259" key="4">
    <source>
        <dbReference type="Pfam" id="PF00501"/>
    </source>
</evidence>
<reference evidence="6 7" key="1">
    <citation type="journal article" date="2014" name="PLoS Genet.">
        <title>Phylogenetically driven sequencing of extremely halophilic archaea reveals strategies for static and dynamic osmo-response.</title>
        <authorList>
            <person name="Becker E.A."/>
            <person name="Seitzer P.M."/>
            <person name="Tritt A."/>
            <person name="Larsen D."/>
            <person name="Krusor M."/>
            <person name="Yao A.I."/>
            <person name="Wu D."/>
            <person name="Madern D."/>
            <person name="Eisen J.A."/>
            <person name="Darling A.E."/>
            <person name="Facciotti M.T."/>
        </authorList>
    </citation>
    <scope>NUCLEOTIDE SEQUENCE [LARGE SCALE GENOMIC DNA]</scope>
    <source>
        <strain evidence="6 7">JCM 10478</strain>
    </source>
</reference>
<dbReference type="EMBL" id="AOID01000016">
    <property type="protein sequence ID" value="ELY69287.1"/>
    <property type="molecule type" value="Genomic_DNA"/>
</dbReference>
<dbReference type="PROSITE" id="PS00455">
    <property type="entry name" value="AMP_BINDING"/>
    <property type="match status" value="1"/>
</dbReference>
<dbReference type="Gene3D" id="3.30.300.30">
    <property type="match status" value="1"/>
</dbReference>
<accession>L9Y6C7</accession>
<dbReference type="PANTHER" id="PTHR43201:SF5">
    <property type="entry name" value="MEDIUM-CHAIN ACYL-COA LIGASE ACSF2, MITOCHONDRIAL"/>
    <property type="match status" value="1"/>
</dbReference>
<evidence type="ECO:0000313" key="6">
    <source>
        <dbReference type="EMBL" id="ELY69287.1"/>
    </source>
</evidence>
<dbReference type="Pfam" id="PF00501">
    <property type="entry name" value="AMP-binding"/>
    <property type="match status" value="1"/>
</dbReference>
<keyword evidence="7" id="KW-1185">Reference proteome</keyword>
<proteinExistence type="inferred from homology"/>
<name>L9Y6C7_9EURY</name>
<evidence type="ECO:0000256" key="2">
    <source>
        <dbReference type="ARBA" id="ARBA00022598"/>
    </source>
</evidence>
<dbReference type="GO" id="GO:0031956">
    <property type="term" value="F:medium-chain fatty acid-CoA ligase activity"/>
    <property type="evidence" value="ECO:0007669"/>
    <property type="project" value="TreeGrafter"/>
</dbReference>
<organism evidence="6 7">
    <name type="scientific">Natrinema versiforme JCM 10478</name>
    <dbReference type="NCBI Taxonomy" id="1227496"/>
    <lineage>
        <taxon>Archaea</taxon>
        <taxon>Methanobacteriati</taxon>
        <taxon>Methanobacteriota</taxon>
        <taxon>Stenosarchaea group</taxon>
        <taxon>Halobacteria</taxon>
        <taxon>Halobacteriales</taxon>
        <taxon>Natrialbaceae</taxon>
        <taxon>Natrinema</taxon>
    </lineage>
</organism>
<keyword evidence="2 6" id="KW-0436">Ligase</keyword>
<evidence type="ECO:0000259" key="5">
    <source>
        <dbReference type="Pfam" id="PF13193"/>
    </source>
</evidence>
<gene>
    <name evidence="6" type="ORF">C489_05018</name>
</gene>
<feature type="compositionally biased region" description="Basic and acidic residues" evidence="3">
    <location>
        <begin position="136"/>
        <end position="154"/>
    </location>
</feature>
<dbReference type="SUPFAM" id="SSF56801">
    <property type="entry name" value="Acetyl-CoA synthetase-like"/>
    <property type="match status" value="1"/>
</dbReference>
<dbReference type="AlphaFoldDB" id="L9Y6C7"/>
<dbReference type="InterPro" id="IPR000873">
    <property type="entry name" value="AMP-dep_synth/lig_dom"/>
</dbReference>
<sequence>MTGEPVDWPTRDPVAHRVAATPQRTALIDIETGAAWSFRELDRRVDRAASGLVAATEQDDRARIGVLMDTRPAFATLFFAAMRIGATAVPLNVRETAGELASKVDRTDLTAIVCEADTEETALEIAADPAVVVRSVDDPTADRTEPLIPSERKGGPGPGSRFDLESESALEPQPESESRSVDPVALEREDTQLIMFTSGTSGEPKAVRLTVGNLVASATASAFRLGVDPSDRWLCCLPMYHMGGLAPVIRSVLYGTTVVIQREFGPESTARALAEHDATGVSLVPTMCKRLLDAGWEPTDALRFVLLGGAPASDDLLERCRDAGVPVSPTYGMTETASQIATATPAETAAHEGTVGQPLLFTDVSILEDGEPVAPGEPGDLVVSGPTVTPGYLDEEATAAAFGARGLHTGDIGYRDSDGRLWILNRRSDRIVTGGENVDPGEVVAALESHPRVDAAAVVGLADEEWGERVAALVVPDSEPNSSNGGSLEPRSLRAHCDDRLAGFKCPKTIAIADALPRTASGTVDRDAVRERLLENGTDVTESS</sequence>
<dbReference type="OrthoDB" id="35688at2157"/>
<dbReference type="GO" id="GO:0006631">
    <property type="term" value="P:fatty acid metabolic process"/>
    <property type="evidence" value="ECO:0007669"/>
    <property type="project" value="TreeGrafter"/>
</dbReference>
<dbReference type="PANTHER" id="PTHR43201">
    <property type="entry name" value="ACYL-COA SYNTHETASE"/>
    <property type="match status" value="1"/>
</dbReference>
<dbReference type="InterPro" id="IPR042099">
    <property type="entry name" value="ANL_N_sf"/>
</dbReference>
<dbReference type="InterPro" id="IPR025110">
    <property type="entry name" value="AMP-bd_C"/>
</dbReference>
<dbReference type="Proteomes" id="UP000011632">
    <property type="component" value="Unassembled WGS sequence"/>
</dbReference>
<dbReference type="RefSeq" id="WP_006430058.1">
    <property type="nucleotide sequence ID" value="NZ_AOID01000016.1"/>
</dbReference>
<evidence type="ECO:0000256" key="3">
    <source>
        <dbReference type="SAM" id="MobiDB-lite"/>
    </source>
</evidence>
<dbReference type="InterPro" id="IPR020845">
    <property type="entry name" value="AMP-binding_CS"/>
</dbReference>
<evidence type="ECO:0000256" key="1">
    <source>
        <dbReference type="ARBA" id="ARBA00006432"/>
    </source>
</evidence>
<protein>
    <submittedName>
        <fullName evidence="6">O-succinylbenzoate--CoA ligase</fullName>
    </submittedName>
</protein>
<comment type="caution">
    <text evidence="6">The sequence shown here is derived from an EMBL/GenBank/DDBJ whole genome shotgun (WGS) entry which is preliminary data.</text>
</comment>